<evidence type="ECO:0000256" key="2">
    <source>
        <dbReference type="ARBA" id="ARBA00023002"/>
    </source>
</evidence>
<dbReference type="Proteomes" id="UP001500822">
    <property type="component" value="Unassembled WGS sequence"/>
</dbReference>
<feature type="domain" description="Fe-containing alcohol dehydrogenase-like C-terminal" evidence="4">
    <location>
        <begin position="199"/>
        <end position="392"/>
    </location>
</feature>
<evidence type="ECO:0000313" key="5">
    <source>
        <dbReference type="EMBL" id="GAA4747879.1"/>
    </source>
</evidence>
<protein>
    <submittedName>
        <fullName evidence="5">Iron-containing alcohol dehydrogenase</fullName>
    </submittedName>
</protein>
<dbReference type="InterPro" id="IPR056798">
    <property type="entry name" value="ADH_Fe_C"/>
</dbReference>
<dbReference type="Gene3D" id="3.40.50.1970">
    <property type="match status" value="1"/>
</dbReference>
<comment type="similarity">
    <text evidence="1">Belongs to the iron-containing alcohol dehydrogenase family.</text>
</comment>
<dbReference type="PANTHER" id="PTHR11496">
    <property type="entry name" value="ALCOHOL DEHYDROGENASE"/>
    <property type="match status" value="1"/>
</dbReference>
<dbReference type="Pfam" id="PF25137">
    <property type="entry name" value="ADH_Fe_C"/>
    <property type="match status" value="1"/>
</dbReference>
<dbReference type="EMBL" id="BAABIE010000007">
    <property type="protein sequence ID" value="GAA4747879.1"/>
    <property type="molecule type" value="Genomic_DNA"/>
</dbReference>
<dbReference type="InterPro" id="IPR039697">
    <property type="entry name" value="Alcohol_dehydrogenase_Fe"/>
</dbReference>
<evidence type="ECO:0000259" key="4">
    <source>
        <dbReference type="Pfam" id="PF25137"/>
    </source>
</evidence>
<dbReference type="InterPro" id="IPR001670">
    <property type="entry name" value="ADH_Fe/GldA"/>
</dbReference>
<evidence type="ECO:0000313" key="6">
    <source>
        <dbReference type="Proteomes" id="UP001500822"/>
    </source>
</evidence>
<keyword evidence="6" id="KW-1185">Reference proteome</keyword>
<feature type="domain" description="Alcohol dehydrogenase iron-type/glycerol dehydrogenase GldA" evidence="3">
    <location>
        <begin position="20"/>
        <end position="187"/>
    </location>
</feature>
<evidence type="ECO:0000256" key="1">
    <source>
        <dbReference type="ARBA" id="ARBA00007358"/>
    </source>
</evidence>
<keyword evidence="2" id="KW-0560">Oxidoreductase</keyword>
<organism evidence="5 6">
    <name type="scientific">Gordonia alkaliphila</name>
    <dbReference type="NCBI Taxonomy" id="1053547"/>
    <lineage>
        <taxon>Bacteria</taxon>
        <taxon>Bacillati</taxon>
        <taxon>Actinomycetota</taxon>
        <taxon>Actinomycetes</taxon>
        <taxon>Mycobacteriales</taxon>
        <taxon>Gordoniaceae</taxon>
        <taxon>Gordonia</taxon>
    </lineage>
</organism>
<comment type="caution">
    <text evidence="5">The sequence shown here is derived from an EMBL/GenBank/DDBJ whole genome shotgun (WGS) entry which is preliminary data.</text>
</comment>
<gene>
    <name evidence="5" type="ORF">GCM10023217_17360</name>
</gene>
<dbReference type="PANTHER" id="PTHR11496:SF102">
    <property type="entry name" value="ALCOHOL DEHYDROGENASE 4"/>
    <property type="match status" value="1"/>
</dbReference>
<name>A0ABP8Z700_9ACTN</name>
<dbReference type="Gene3D" id="1.20.1090.10">
    <property type="entry name" value="Dehydroquinate synthase-like - alpha domain"/>
    <property type="match status" value="1"/>
</dbReference>
<dbReference type="SUPFAM" id="SSF56796">
    <property type="entry name" value="Dehydroquinate synthase-like"/>
    <property type="match status" value="1"/>
</dbReference>
<dbReference type="Pfam" id="PF00465">
    <property type="entry name" value="Fe-ADH"/>
    <property type="match status" value="1"/>
</dbReference>
<proteinExistence type="inferred from homology"/>
<evidence type="ECO:0000259" key="3">
    <source>
        <dbReference type="Pfam" id="PF00465"/>
    </source>
</evidence>
<sequence length="392" mass="40679">MLSIPPRGQGLHRLTKFQTPEILFGPGALAQAANAVAALGVERPLVVADRNLARTPWLERLLDDLRRRGLQPATYLDVTPNPRSSEVIAGREAYADHGADGLVALGGGSVIDTAKGVAVLAANGGDILEYEGIDKAAVSLPPLVAIPSTAGSGADVSQFCIINDTERRTKVTIVGRTLVPNVAVIDPELVSTAPPEVIAQAGMDALTHCVEAFVSLARGRLTDALAVDALTGVWTNLERLVQSPDDADAASEMSLAATRAGMAFTNAILGAAHAMSHPVGGYCDAPHGTVNSVLLPHVVRYNAEVCADDFAVLAGAVGLSDTGGDRTVADRLADEIGGLAERVGMPSTLSPLGVRAGDLELLTERALADSCMMTNPRRPEAVGILDVYRAAL</sequence>
<reference evidence="6" key="1">
    <citation type="journal article" date="2019" name="Int. J. Syst. Evol. Microbiol.">
        <title>The Global Catalogue of Microorganisms (GCM) 10K type strain sequencing project: providing services to taxonomists for standard genome sequencing and annotation.</title>
        <authorList>
            <consortium name="The Broad Institute Genomics Platform"/>
            <consortium name="The Broad Institute Genome Sequencing Center for Infectious Disease"/>
            <person name="Wu L."/>
            <person name="Ma J."/>
        </authorList>
    </citation>
    <scope>NUCLEOTIDE SEQUENCE [LARGE SCALE GENOMIC DNA]</scope>
    <source>
        <strain evidence="6">JCM 18077</strain>
    </source>
</reference>
<accession>A0ABP8Z700</accession>
<dbReference type="RefSeq" id="WP_345313201.1">
    <property type="nucleotide sequence ID" value="NZ_BAABIE010000007.1"/>
</dbReference>